<comment type="caution">
    <text evidence="5">The sequence shown here is derived from an EMBL/GenBank/DDBJ whole genome shotgun (WGS) entry which is preliminary data.</text>
</comment>
<keyword evidence="6" id="KW-1185">Reference proteome</keyword>
<protein>
    <submittedName>
        <fullName evidence="5">2-dehydro-3-deoxyglucarate aldolase</fullName>
    </submittedName>
</protein>
<evidence type="ECO:0000256" key="2">
    <source>
        <dbReference type="ARBA" id="ARBA00022723"/>
    </source>
</evidence>
<dbReference type="SUPFAM" id="SSF51621">
    <property type="entry name" value="Phosphoenolpyruvate/pyruvate domain"/>
    <property type="match status" value="1"/>
</dbReference>
<feature type="domain" description="HpcH/HpaI aldolase/citrate lyase" evidence="4">
    <location>
        <begin position="18"/>
        <end position="240"/>
    </location>
</feature>
<dbReference type="RefSeq" id="WP_173126956.1">
    <property type="nucleotide sequence ID" value="NZ_JABRWJ010000006.1"/>
</dbReference>
<accession>A0ABX2ELX6</accession>
<sequence>MNSFRRLLRAAGHQPPLGAWIMSASPIVAEAVGLAGFDWGVVDMEHAPLDMMGVTHLLQALGNTRMATVVRVPWNDAVTVKRVLDAGAVTVMFPFVQSADEARQAVAATRFPPEGVRGMIGMSRGSRFGTTANYLQTANQQIGVIVQIESAAAVAQIEAIAAVPGVDALFVGPVDLSGSVGVPGQTLHADVLALMADAVRRAKAAGVPIGSLAFTADAATRYRAMAFDFLAVASDLNLLMQGAATTLRALRTQDGAAHVHTLSGGTNPEPGA</sequence>
<dbReference type="EMBL" id="JABRWJ010000006">
    <property type="protein sequence ID" value="NRF69664.1"/>
    <property type="molecule type" value="Genomic_DNA"/>
</dbReference>
<dbReference type="Gene3D" id="3.20.20.60">
    <property type="entry name" value="Phosphoenolpyruvate-binding domains"/>
    <property type="match status" value="1"/>
</dbReference>
<evidence type="ECO:0000313" key="5">
    <source>
        <dbReference type="EMBL" id="NRF69664.1"/>
    </source>
</evidence>
<dbReference type="InterPro" id="IPR005000">
    <property type="entry name" value="Aldolase/citrate-lyase_domain"/>
</dbReference>
<dbReference type="InterPro" id="IPR050251">
    <property type="entry name" value="HpcH-HpaI_aldolase"/>
</dbReference>
<dbReference type="PANTHER" id="PTHR30502">
    <property type="entry name" value="2-KETO-3-DEOXY-L-RHAMNONATE ALDOLASE"/>
    <property type="match status" value="1"/>
</dbReference>
<evidence type="ECO:0000313" key="6">
    <source>
        <dbReference type="Proteomes" id="UP000737171"/>
    </source>
</evidence>
<keyword evidence="3" id="KW-0456">Lyase</keyword>
<comment type="similarity">
    <text evidence="1">Belongs to the HpcH/HpaI aldolase family.</text>
</comment>
<evidence type="ECO:0000256" key="1">
    <source>
        <dbReference type="ARBA" id="ARBA00005568"/>
    </source>
</evidence>
<dbReference type="InterPro" id="IPR015813">
    <property type="entry name" value="Pyrv/PenolPyrv_kinase-like_dom"/>
</dbReference>
<dbReference type="PANTHER" id="PTHR30502:SF0">
    <property type="entry name" value="PHOSPHOENOLPYRUVATE CARBOXYLASE FAMILY PROTEIN"/>
    <property type="match status" value="1"/>
</dbReference>
<dbReference type="InterPro" id="IPR040442">
    <property type="entry name" value="Pyrv_kinase-like_dom_sf"/>
</dbReference>
<organism evidence="5 6">
    <name type="scientific">Pseudaquabacterium terrae</name>
    <dbReference type="NCBI Taxonomy" id="2732868"/>
    <lineage>
        <taxon>Bacteria</taxon>
        <taxon>Pseudomonadati</taxon>
        <taxon>Pseudomonadota</taxon>
        <taxon>Betaproteobacteria</taxon>
        <taxon>Burkholderiales</taxon>
        <taxon>Sphaerotilaceae</taxon>
        <taxon>Pseudaquabacterium</taxon>
    </lineage>
</organism>
<evidence type="ECO:0000259" key="4">
    <source>
        <dbReference type="Pfam" id="PF03328"/>
    </source>
</evidence>
<keyword evidence="2" id="KW-0479">Metal-binding</keyword>
<dbReference type="Proteomes" id="UP000737171">
    <property type="component" value="Unassembled WGS sequence"/>
</dbReference>
<proteinExistence type="inferred from homology"/>
<evidence type="ECO:0000256" key="3">
    <source>
        <dbReference type="ARBA" id="ARBA00023239"/>
    </source>
</evidence>
<reference evidence="5 6" key="1">
    <citation type="submission" date="2020-05" db="EMBL/GenBank/DDBJ databases">
        <title>Aquincola sp. isolate from soil.</title>
        <authorList>
            <person name="Han J."/>
            <person name="Kim D.-U."/>
        </authorList>
    </citation>
    <scope>NUCLEOTIDE SEQUENCE [LARGE SCALE GENOMIC DNA]</scope>
    <source>
        <strain evidence="5 6">S2</strain>
    </source>
</reference>
<dbReference type="Pfam" id="PF03328">
    <property type="entry name" value="HpcH_HpaI"/>
    <property type="match status" value="1"/>
</dbReference>
<gene>
    <name evidence="5" type="ORF">HLB44_21910</name>
</gene>
<name>A0ABX2ELX6_9BURK</name>